<feature type="compositionally biased region" description="Basic and acidic residues" evidence="1">
    <location>
        <begin position="1"/>
        <end position="12"/>
    </location>
</feature>
<comment type="caution">
    <text evidence="2">The sequence shown here is derived from an EMBL/GenBank/DDBJ whole genome shotgun (WGS) entry which is preliminary data.</text>
</comment>
<keyword evidence="3" id="KW-1185">Reference proteome</keyword>
<name>A0AAV5JH63_9ROSI</name>
<evidence type="ECO:0000313" key="3">
    <source>
        <dbReference type="Proteomes" id="UP001054252"/>
    </source>
</evidence>
<reference evidence="2 3" key="1">
    <citation type="journal article" date="2021" name="Commun. Biol.">
        <title>The genome of Shorea leprosula (Dipterocarpaceae) highlights the ecological relevance of drought in aseasonal tropical rainforests.</title>
        <authorList>
            <person name="Ng K.K.S."/>
            <person name="Kobayashi M.J."/>
            <person name="Fawcett J.A."/>
            <person name="Hatakeyama M."/>
            <person name="Paape T."/>
            <person name="Ng C.H."/>
            <person name="Ang C.C."/>
            <person name="Tnah L.H."/>
            <person name="Lee C.T."/>
            <person name="Nishiyama T."/>
            <person name="Sese J."/>
            <person name="O'Brien M.J."/>
            <person name="Copetti D."/>
            <person name="Mohd Noor M.I."/>
            <person name="Ong R.C."/>
            <person name="Putra M."/>
            <person name="Sireger I.Z."/>
            <person name="Indrioko S."/>
            <person name="Kosugi Y."/>
            <person name="Izuno A."/>
            <person name="Isagi Y."/>
            <person name="Lee S.L."/>
            <person name="Shimizu K.K."/>
        </authorList>
    </citation>
    <scope>NUCLEOTIDE SEQUENCE [LARGE SCALE GENOMIC DNA]</scope>
    <source>
        <strain evidence="2">214</strain>
    </source>
</reference>
<dbReference type="PANTHER" id="PTHR37265:SF5">
    <property type="entry name" value="OS01G0195300 PROTEIN"/>
    <property type="match status" value="1"/>
</dbReference>
<dbReference type="Proteomes" id="UP001054252">
    <property type="component" value="Unassembled WGS sequence"/>
</dbReference>
<dbReference type="EMBL" id="BPVZ01000040">
    <property type="protein sequence ID" value="GKV14004.1"/>
    <property type="molecule type" value="Genomic_DNA"/>
</dbReference>
<accession>A0AAV5JH63</accession>
<dbReference type="AlphaFoldDB" id="A0AAV5JH63"/>
<proteinExistence type="predicted"/>
<feature type="region of interest" description="Disordered" evidence="1">
    <location>
        <begin position="1"/>
        <end position="40"/>
    </location>
</feature>
<evidence type="ECO:0000256" key="1">
    <source>
        <dbReference type="SAM" id="MobiDB-lite"/>
    </source>
</evidence>
<sequence length="211" mass="23279">MDEEDTRKRQTQEGKAGSSTGERPRWPETEEGSNGDLGEDLLPWFSADWSDGESVADLLKQVECTDATSTSLASWATTRVRFIDNPYSSQLIFQSSSYITINGNEETCGSSFSDSESSVMVSVDMGGILNPNESVLRGIEGLGVWFTGREKGLLRSSEAEARGWLVGGGEGMEMGIDGRDGFDRNWGWEWDDVELGRFMGEETPFLTPNFE</sequence>
<gene>
    <name evidence="2" type="ORF">SLEP1_g24943</name>
</gene>
<evidence type="ECO:0000313" key="2">
    <source>
        <dbReference type="EMBL" id="GKV14004.1"/>
    </source>
</evidence>
<feature type="compositionally biased region" description="Acidic residues" evidence="1">
    <location>
        <begin position="29"/>
        <end position="39"/>
    </location>
</feature>
<protein>
    <submittedName>
        <fullName evidence="2">Uncharacterized protein</fullName>
    </submittedName>
</protein>
<organism evidence="2 3">
    <name type="scientific">Rubroshorea leprosula</name>
    <dbReference type="NCBI Taxonomy" id="152421"/>
    <lineage>
        <taxon>Eukaryota</taxon>
        <taxon>Viridiplantae</taxon>
        <taxon>Streptophyta</taxon>
        <taxon>Embryophyta</taxon>
        <taxon>Tracheophyta</taxon>
        <taxon>Spermatophyta</taxon>
        <taxon>Magnoliopsida</taxon>
        <taxon>eudicotyledons</taxon>
        <taxon>Gunneridae</taxon>
        <taxon>Pentapetalae</taxon>
        <taxon>rosids</taxon>
        <taxon>malvids</taxon>
        <taxon>Malvales</taxon>
        <taxon>Dipterocarpaceae</taxon>
        <taxon>Rubroshorea</taxon>
    </lineage>
</organism>
<dbReference type="PANTHER" id="PTHR37265">
    <property type="entry name" value="OS01G0195300 PROTEIN"/>
    <property type="match status" value="1"/>
</dbReference>